<dbReference type="STRING" id="5875.Q4N7P3"/>
<dbReference type="KEGG" id="tpv:TP01_0777"/>
<dbReference type="GO" id="GO:0006364">
    <property type="term" value="P:rRNA processing"/>
    <property type="evidence" value="ECO:0007669"/>
    <property type="project" value="InterPro"/>
</dbReference>
<dbReference type="OMA" id="EWNTINM"/>
<dbReference type="AlphaFoldDB" id="Q4N7P3"/>
<evidence type="ECO:0000256" key="3">
    <source>
        <dbReference type="ARBA" id="ARBA00023242"/>
    </source>
</evidence>
<evidence type="ECO:0000313" key="6">
    <source>
        <dbReference type="Proteomes" id="UP000001949"/>
    </source>
</evidence>
<proteinExistence type="predicted"/>
<dbReference type="Pfam" id="PF04615">
    <property type="entry name" value="Utp14"/>
    <property type="match status" value="1"/>
</dbReference>
<name>Q4N7P3_THEPA</name>
<feature type="compositionally biased region" description="Acidic residues" evidence="4">
    <location>
        <begin position="7"/>
        <end position="19"/>
    </location>
</feature>
<dbReference type="EMBL" id="AAGK01000001">
    <property type="protein sequence ID" value="EAN34015.1"/>
    <property type="molecule type" value="Genomic_DNA"/>
</dbReference>
<dbReference type="VEuPathDB" id="PiroplasmaDB:TpMuguga_01g00777"/>
<organism evidence="5 6">
    <name type="scientific">Theileria parva</name>
    <name type="common">East coast fever infection agent</name>
    <dbReference type="NCBI Taxonomy" id="5875"/>
    <lineage>
        <taxon>Eukaryota</taxon>
        <taxon>Sar</taxon>
        <taxon>Alveolata</taxon>
        <taxon>Apicomplexa</taxon>
        <taxon>Aconoidasida</taxon>
        <taxon>Piroplasmida</taxon>
        <taxon>Theileriidae</taxon>
        <taxon>Theileria</taxon>
    </lineage>
</organism>
<dbReference type="GO" id="GO:0032040">
    <property type="term" value="C:small-subunit processome"/>
    <property type="evidence" value="ECO:0007669"/>
    <property type="project" value="InterPro"/>
</dbReference>
<dbReference type="GeneID" id="3502604"/>
<accession>Q4N7P3</accession>
<dbReference type="RefSeq" id="XP_766298.1">
    <property type="nucleotide sequence ID" value="XM_761205.1"/>
</dbReference>
<evidence type="ECO:0000256" key="2">
    <source>
        <dbReference type="ARBA" id="ARBA00022553"/>
    </source>
</evidence>
<dbReference type="Proteomes" id="UP000001949">
    <property type="component" value="Unassembled WGS sequence"/>
</dbReference>
<feature type="region of interest" description="Disordered" evidence="4">
    <location>
        <begin position="1"/>
        <end position="28"/>
    </location>
</feature>
<evidence type="ECO:0000256" key="4">
    <source>
        <dbReference type="SAM" id="MobiDB-lite"/>
    </source>
</evidence>
<reference evidence="5 6" key="1">
    <citation type="journal article" date="2005" name="Science">
        <title>Genome sequence of Theileria parva, a bovine pathogen that transforms lymphocytes.</title>
        <authorList>
            <person name="Gardner M.J."/>
            <person name="Bishop R."/>
            <person name="Shah T."/>
            <person name="de Villiers E.P."/>
            <person name="Carlton J.M."/>
            <person name="Hall N."/>
            <person name="Ren Q."/>
            <person name="Paulsen I.T."/>
            <person name="Pain A."/>
            <person name="Berriman M."/>
            <person name="Wilson R.J.M."/>
            <person name="Sato S."/>
            <person name="Ralph S.A."/>
            <person name="Mann D.J."/>
            <person name="Xiong Z."/>
            <person name="Shallom S.J."/>
            <person name="Weidman J."/>
            <person name="Jiang L."/>
            <person name="Lynn J."/>
            <person name="Weaver B."/>
            <person name="Shoaibi A."/>
            <person name="Domingo A.R."/>
            <person name="Wasawo D."/>
            <person name="Crabtree J."/>
            <person name="Wortman J.R."/>
            <person name="Haas B."/>
            <person name="Angiuoli S.V."/>
            <person name="Creasy T.H."/>
            <person name="Lu C."/>
            <person name="Suh B."/>
            <person name="Silva J.C."/>
            <person name="Utterback T.R."/>
            <person name="Feldblyum T.V."/>
            <person name="Pertea M."/>
            <person name="Allen J."/>
            <person name="Nierman W.C."/>
            <person name="Taracha E.L.N."/>
            <person name="Salzberg S.L."/>
            <person name="White O.R."/>
            <person name="Fitzhugh H.A."/>
            <person name="Morzaria S."/>
            <person name="Venter J.C."/>
            <person name="Fraser C.M."/>
            <person name="Nene V."/>
        </authorList>
    </citation>
    <scope>NUCLEOTIDE SEQUENCE [LARGE SCALE GENOMIC DNA]</scope>
    <source>
        <strain evidence="5 6">Muguga</strain>
    </source>
</reference>
<comment type="caution">
    <text evidence="5">The sequence shown here is derived from an EMBL/GenBank/DDBJ whole genome shotgun (WGS) entry which is preliminary data.</text>
</comment>
<sequence length="165" mass="19489">MFITRPDEEDYLEDEEDEEEKKKVTNMAGWGSWTGHGIINTDNKSNDVEKKDEIKVKKRTKVQINTKKDPKLAKYYIHKVCFIQLHTHQIILEHPYTNRHEYNSNMEIPIGPEWNTINMHQKLIKPKKLVKIGSVIMPLGLGNKHKHLLNTFRKNIIKNRTHARL</sequence>
<evidence type="ECO:0000256" key="1">
    <source>
        <dbReference type="ARBA" id="ARBA00004604"/>
    </source>
</evidence>
<keyword evidence="3" id="KW-0539">Nucleus</keyword>
<evidence type="ECO:0000313" key="5">
    <source>
        <dbReference type="EMBL" id="EAN34015.1"/>
    </source>
</evidence>
<dbReference type="PANTHER" id="PTHR14150:SF12">
    <property type="entry name" value="U3 SMALL NUCLEOLAR RNA-ASSOCIATED PROTEIN 14 HOMOLOG A"/>
    <property type="match status" value="1"/>
</dbReference>
<dbReference type="eggNOG" id="KOG2172">
    <property type="taxonomic scope" value="Eukaryota"/>
</dbReference>
<dbReference type="InParanoid" id="Q4N7P3"/>
<keyword evidence="6" id="KW-1185">Reference proteome</keyword>
<gene>
    <name evidence="5" type="ordered locus">TP01_0777</name>
</gene>
<keyword evidence="2" id="KW-0597">Phosphoprotein</keyword>
<dbReference type="InterPro" id="IPR006709">
    <property type="entry name" value="SSU_processome_Utp14"/>
</dbReference>
<protein>
    <submittedName>
        <fullName evidence="5">Uncharacterized protein</fullName>
    </submittedName>
</protein>
<comment type="subcellular location">
    <subcellularLocation>
        <location evidence="1">Nucleus</location>
        <location evidence="1">Nucleolus</location>
    </subcellularLocation>
</comment>
<dbReference type="PANTHER" id="PTHR14150">
    <property type="entry name" value="U3 SMALL NUCLEOLAR RNA-ASSOCIATED PROTEIN 14"/>
    <property type="match status" value="1"/>
</dbReference>